<dbReference type="InterPro" id="IPR023214">
    <property type="entry name" value="HAD_sf"/>
</dbReference>
<dbReference type="NCBIfam" id="TIGR01494">
    <property type="entry name" value="ATPase_P-type"/>
    <property type="match status" value="2"/>
</dbReference>
<evidence type="ECO:0000256" key="10">
    <source>
        <dbReference type="SAM" id="Phobius"/>
    </source>
</evidence>
<dbReference type="PRINTS" id="PR00119">
    <property type="entry name" value="CATATPASE"/>
</dbReference>
<dbReference type="Pfam" id="PF00689">
    <property type="entry name" value="Cation_ATPase_C"/>
    <property type="match status" value="1"/>
</dbReference>
<comment type="subcellular location">
    <subcellularLocation>
        <location evidence="1">Cell membrane</location>
        <topology evidence="1">Multi-pass membrane protein</topology>
    </subcellularLocation>
</comment>
<dbReference type="InterPro" id="IPR023298">
    <property type="entry name" value="ATPase_P-typ_TM_dom_sf"/>
</dbReference>
<keyword evidence="3" id="KW-1003">Cell membrane</keyword>
<dbReference type="RefSeq" id="WP_169362059.1">
    <property type="nucleotide sequence ID" value="NZ_JAAVJL010000001.1"/>
</dbReference>
<evidence type="ECO:0000256" key="3">
    <source>
        <dbReference type="ARBA" id="ARBA00022475"/>
    </source>
</evidence>
<keyword evidence="13" id="KW-1185">Reference proteome</keyword>
<dbReference type="InterPro" id="IPR023299">
    <property type="entry name" value="ATPase_P-typ_cyto_dom_N"/>
</dbReference>
<dbReference type="SFLD" id="SFLDG00002">
    <property type="entry name" value="C1.7:_P-type_atpase_like"/>
    <property type="match status" value="1"/>
</dbReference>
<keyword evidence="7" id="KW-1278">Translocase</keyword>
<dbReference type="SFLD" id="SFLDF00027">
    <property type="entry name" value="p-type_atpase"/>
    <property type="match status" value="1"/>
</dbReference>
<dbReference type="InterPro" id="IPR001757">
    <property type="entry name" value="P_typ_ATPase"/>
</dbReference>
<dbReference type="SMART" id="SM00831">
    <property type="entry name" value="Cation_ATPase_N"/>
    <property type="match status" value="1"/>
</dbReference>
<dbReference type="Pfam" id="PF00690">
    <property type="entry name" value="Cation_ATPase_N"/>
    <property type="match status" value="1"/>
</dbReference>
<dbReference type="InterPro" id="IPR008250">
    <property type="entry name" value="ATPase_P-typ_transduc_dom_A_sf"/>
</dbReference>
<evidence type="ECO:0000259" key="11">
    <source>
        <dbReference type="SMART" id="SM00831"/>
    </source>
</evidence>
<dbReference type="PROSITE" id="PS00154">
    <property type="entry name" value="ATPASE_E1_E2"/>
    <property type="match status" value="1"/>
</dbReference>
<evidence type="ECO:0000313" key="12">
    <source>
        <dbReference type="EMBL" id="NMF56970.1"/>
    </source>
</evidence>
<evidence type="ECO:0000313" key="13">
    <source>
        <dbReference type="Proteomes" id="UP000738376"/>
    </source>
</evidence>
<feature type="transmembrane region" description="Helical" evidence="10">
    <location>
        <begin position="63"/>
        <end position="80"/>
    </location>
</feature>
<feature type="transmembrane region" description="Helical" evidence="10">
    <location>
        <begin position="256"/>
        <end position="274"/>
    </location>
</feature>
<keyword evidence="5" id="KW-0547">Nucleotide-binding</keyword>
<dbReference type="Pfam" id="PF13246">
    <property type="entry name" value="Cation_ATPase"/>
    <property type="match status" value="1"/>
</dbReference>
<dbReference type="SUPFAM" id="SSF81665">
    <property type="entry name" value="Calcium ATPase, transmembrane domain M"/>
    <property type="match status" value="1"/>
</dbReference>
<evidence type="ECO:0000256" key="2">
    <source>
        <dbReference type="ARBA" id="ARBA00005675"/>
    </source>
</evidence>
<gene>
    <name evidence="12" type="ORF">HC246_02805</name>
</gene>
<accession>A0ABX1LPE2</accession>
<evidence type="ECO:0000256" key="6">
    <source>
        <dbReference type="ARBA" id="ARBA00022840"/>
    </source>
</evidence>
<dbReference type="Gene3D" id="3.40.1110.10">
    <property type="entry name" value="Calcium-transporting ATPase, cytoplasmic domain N"/>
    <property type="match status" value="1"/>
</dbReference>
<dbReference type="InterPro" id="IPR059000">
    <property type="entry name" value="ATPase_P-type_domA"/>
</dbReference>
<dbReference type="InterPro" id="IPR018303">
    <property type="entry name" value="ATPase_P-typ_P_site"/>
</dbReference>
<evidence type="ECO:0000256" key="5">
    <source>
        <dbReference type="ARBA" id="ARBA00022741"/>
    </source>
</evidence>
<reference evidence="12 13" key="1">
    <citation type="submission" date="2020-03" db="EMBL/GenBank/DDBJ databases">
        <title>Draft Genome Sequence of 2-Methylisoborneol Producing Pseudanabaena yagii Strain GIHE-NHR1 Isolated from North Han River in South Korea.</title>
        <authorList>
            <person name="Jeong J."/>
        </authorList>
    </citation>
    <scope>NUCLEOTIDE SEQUENCE [LARGE SCALE GENOMIC DNA]</scope>
    <source>
        <strain evidence="12 13">GIHE-NHR1</strain>
    </source>
</reference>
<dbReference type="SUPFAM" id="SSF81660">
    <property type="entry name" value="Metal cation-transporting ATPase, ATP-binding domain N"/>
    <property type="match status" value="1"/>
</dbReference>
<sequence length="957" mass="104693">MTNLPTKQVWHTLTTEEVIVALDVNPEFGLESWQISDRRAVYGRNELTGKAGRTKLSIFVDQFTNIMLLMLMGVAVVSAVLDLRVGSFPKDAVAIAAIVILNGILGYVQESRAEEALAALKRMAAPNVRVLREGKVAEILSAELVVGDIVFVDAGMQIAADGRLLESIKLKVREGALTGESKGVNKIADQVFGEDESLGDRRNMVFQGTEVLQGRGMMVVTATGMQTELGKIANLLQDVELEETPLQKRMAELSKALVIASLILVALVIAVGLWRHGDFVKLLNTSLSMAVAAVPEGLPAVITVTLALGTQRMVKRNALIRKLPAVETLGSVTTICSDKTGTLTQNKMVAESLFTANYAAQINGTGYEPIGEFAISRLAGDMLASDLNVYQCPEMQLLLAASAICNDAYLQKKPPTENQNNHHSQWKIIGDPTEGALLTLAGKTNLWQAQFSNYFTRVAEIPFTSERKLMSAIAAIQSMDAEDTPESMRTIASLLPNSPYFLFCKGSPELILERCDRIQLERQISSITISQRSAINIQNTLLATKGMRVLGFAYLPLDHLPTESELNRIENKLVWLGLVGIRDALRAEAAVAVQVSRHAGIHTIMITGDHQLTAQAIARDLNIFCPENDKVLTGQEIELMDDDELTEVARQTAVYARVSPEHKLRIVQALQRRGEIVAMTGDGVNDAPALKQANIGIAMGITGTDVSKEASDMILLDDNYATIVAATEEGRTVYANIRRFIKYILGSNVGEVIAIASTPFLGFGAVPLTPLQILWMNLVTDGVPALALAVEPAEADVMERPPFNPQENIFARGLGWYILRIGVVFGLQTIALMEIAYNSSNPSWHEHWKTITFTTLCIAQMGHALSCRSDSKLLIELNPISNPYLLVSVIFTTILQLSLLYVPSLRQFFGTDALTASELGLCFGFSMLLVLWTESEKLVSRWWGKRRTPKSIVKNQP</sequence>
<keyword evidence="6" id="KW-0067">ATP-binding</keyword>
<dbReference type="PRINTS" id="PR00120">
    <property type="entry name" value="HATPASE"/>
</dbReference>
<evidence type="ECO:0000256" key="8">
    <source>
        <dbReference type="ARBA" id="ARBA00022989"/>
    </source>
</evidence>
<evidence type="ECO:0000256" key="7">
    <source>
        <dbReference type="ARBA" id="ARBA00022967"/>
    </source>
</evidence>
<dbReference type="Proteomes" id="UP000738376">
    <property type="component" value="Unassembled WGS sequence"/>
</dbReference>
<dbReference type="InterPro" id="IPR050510">
    <property type="entry name" value="Cation_transp_ATPase_P-type"/>
</dbReference>
<comment type="caution">
    <text evidence="12">The sequence shown here is derived from an EMBL/GenBank/DDBJ whole genome shotgun (WGS) entry which is preliminary data.</text>
</comment>
<dbReference type="Gene3D" id="2.70.150.10">
    <property type="entry name" value="Calcium-transporting ATPase, cytoplasmic transduction domain A"/>
    <property type="match status" value="1"/>
</dbReference>
<organism evidence="12 13">
    <name type="scientific">Pseudanabaena yagii GIHE-NHR1</name>
    <dbReference type="NCBI Taxonomy" id="2722753"/>
    <lineage>
        <taxon>Bacteria</taxon>
        <taxon>Bacillati</taxon>
        <taxon>Cyanobacteriota</taxon>
        <taxon>Cyanophyceae</taxon>
        <taxon>Pseudanabaenales</taxon>
        <taxon>Pseudanabaenaceae</taxon>
        <taxon>Pseudanabaena</taxon>
        <taxon>Pseudanabaena yagii</taxon>
    </lineage>
</organism>
<feature type="transmembrane region" description="Helical" evidence="10">
    <location>
        <begin position="914"/>
        <end position="933"/>
    </location>
</feature>
<dbReference type="SFLD" id="SFLDS00003">
    <property type="entry name" value="Haloacid_Dehalogenase"/>
    <property type="match status" value="1"/>
</dbReference>
<dbReference type="EMBL" id="JAAVJL010000001">
    <property type="protein sequence ID" value="NMF56970.1"/>
    <property type="molecule type" value="Genomic_DNA"/>
</dbReference>
<keyword evidence="8 10" id="KW-1133">Transmembrane helix</keyword>
<keyword evidence="4 10" id="KW-0812">Transmembrane</keyword>
<dbReference type="PANTHER" id="PTHR43294">
    <property type="entry name" value="SODIUM/POTASSIUM-TRANSPORTING ATPASE SUBUNIT ALPHA"/>
    <property type="match status" value="1"/>
</dbReference>
<dbReference type="Gene3D" id="3.40.50.1000">
    <property type="entry name" value="HAD superfamily/HAD-like"/>
    <property type="match status" value="1"/>
</dbReference>
<evidence type="ECO:0000256" key="1">
    <source>
        <dbReference type="ARBA" id="ARBA00004651"/>
    </source>
</evidence>
<proteinExistence type="inferred from homology"/>
<dbReference type="InterPro" id="IPR006068">
    <property type="entry name" value="ATPase_P-typ_cation-transptr_C"/>
</dbReference>
<feature type="transmembrane region" description="Helical" evidence="10">
    <location>
        <begin position="884"/>
        <end position="902"/>
    </location>
</feature>
<protein>
    <submittedName>
        <fullName evidence="12">Cation-translocating P-type ATPase</fullName>
    </submittedName>
</protein>
<feature type="transmembrane region" description="Helical" evidence="10">
    <location>
        <begin position="286"/>
        <end position="308"/>
    </location>
</feature>
<dbReference type="SUPFAM" id="SSF56784">
    <property type="entry name" value="HAD-like"/>
    <property type="match status" value="1"/>
</dbReference>
<dbReference type="InterPro" id="IPR036412">
    <property type="entry name" value="HAD-like_sf"/>
</dbReference>
<dbReference type="InterPro" id="IPR004014">
    <property type="entry name" value="ATPase_P-typ_cation-transptr_N"/>
</dbReference>
<dbReference type="PANTHER" id="PTHR43294:SF21">
    <property type="entry name" value="CATION TRANSPORTING ATPASE"/>
    <property type="match status" value="1"/>
</dbReference>
<comment type="similarity">
    <text evidence="2">Belongs to the cation transport ATPase (P-type) (TC 3.A.3) family. Type IIA subfamily.</text>
</comment>
<dbReference type="Gene3D" id="1.20.1110.10">
    <property type="entry name" value="Calcium-transporting ATPase, transmembrane domain"/>
    <property type="match status" value="1"/>
</dbReference>
<name>A0ABX1LPE2_9CYAN</name>
<feature type="domain" description="Cation-transporting P-type ATPase N-terminal" evidence="11">
    <location>
        <begin position="9"/>
        <end position="83"/>
    </location>
</feature>
<feature type="transmembrane region" description="Helical" evidence="10">
    <location>
        <begin position="92"/>
        <end position="108"/>
    </location>
</feature>
<feature type="transmembrane region" description="Helical" evidence="10">
    <location>
        <begin position="817"/>
        <end position="837"/>
    </location>
</feature>
<keyword evidence="9 10" id="KW-0472">Membrane</keyword>
<dbReference type="Pfam" id="PF00122">
    <property type="entry name" value="E1-E2_ATPase"/>
    <property type="match status" value="1"/>
</dbReference>
<evidence type="ECO:0000256" key="9">
    <source>
        <dbReference type="ARBA" id="ARBA00023136"/>
    </source>
</evidence>
<evidence type="ECO:0000256" key="4">
    <source>
        <dbReference type="ARBA" id="ARBA00022692"/>
    </source>
</evidence>
<dbReference type="InterPro" id="IPR044492">
    <property type="entry name" value="P_typ_ATPase_HD_dom"/>
</dbReference>
<dbReference type="SUPFAM" id="SSF81653">
    <property type="entry name" value="Calcium ATPase, transduction domain A"/>
    <property type="match status" value="1"/>
</dbReference>